<dbReference type="InterPro" id="IPR016169">
    <property type="entry name" value="FAD-bd_PCMH_sub2"/>
</dbReference>
<reference evidence="6" key="1">
    <citation type="submission" date="2022-08" db="EMBL/GenBank/DDBJ databases">
        <title>A Global Phylogenomic Analysis of the Shiitake Genus Lentinula.</title>
        <authorList>
            <consortium name="DOE Joint Genome Institute"/>
            <person name="Sierra-Patev S."/>
            <person name="Min B."/>
            <person name="Naranjo-Ortiz M."/>
            <person name="Looney B."/>
            <person name="Konkel Z."/>
            <person name="Slot J.C."/>
            <person name="Sakamoto Y."/>
            <person name="Steenwyk J.L."/>
            <person name="Rokas A."/>
            <person name="Carro J."/>
            <person name="Camarero S."/>
            <person name="Ferreira P."/>
            <person name="Molpeceres G."/>
            <person name="Ruiz-Duenas F.J."/>
            <person name="Serrano A."/>
            <person name="Henrissat B."/>
            <person name="Drula E."/>
            <person name="Hughes K.W."/>
            <person name="Mata J.L."/>
            <person name="Ishikawa N.K."/>
            <person name="Vargas-Isla R."/>
            <person name="Ushijima S."/>
            <person name="Smith C.A."/>
            <person name="Ahrendt S."/>
            <person name="Andreopoulos W."/>
            <person name="He G."/>
            <person name="Labutti K."/>
            <person name="Lipzen A."/>
            <person name="Ng V."/>
            <person name="Riley R."/>
            <person name="Sandor L."/>
            <person name="Barry K."/>
            <person name="Martinez A.T."/>
            <person name="Xiao Y."/>
            <person name="Gibbons J.G."/>
            <person name="Terashima K."/>
            <person name="Grigoriev I.V."/>
            <person name="Hibbett D.S."/>
        </authorList>
    </citation>
    <scope>NUCLEOTIDE SEQUENCE</scope>
    <source>
        <strain evidence="6">JLM2183</strain>
    </source>
</reference>
<dbReference type="Pfam" id="PF01565">
    <property type="entry name" value="FAD_binding_4"/>
    <property type="match status" value="1"/>
</dbReference>
<feature type="domain" description="FAD-binding PCMH-type" evidence="5">
    <location>
        <begin position="80"/>
        <end position="251"/>
    </location>
</feature>
<evidence type="ECO:0000256" key="4">
    <source>
        <dbReference type="ARBA" id="ARBA00023002"/>
    </source>
</evidence>
<proteinExistence type="inferred from homology"/>
<dbReference type="InterPro" id="IPR006094">
    <property type="entry name" value="Oxid_FAD_bind_N"/>
</dbReference>
<keyword evidence="3" id="KW-0274">FAD</keyword>
<keyword evidence="2" id="KW-0285">Flavoprotein</keyword>
<dbReference type="InterPro" id="IPR050416">
    <property type="entry name" value="FAD-linked_Oxidoreductase"/>
</dbReference>
<name>A0A9W9AFV6_9AGAR</name>
<dbReference type="Gene3D" id="3.40.462.20">
    <property type="match status" value="1"/>
</dbReference>
<dbReference type="SUPFAM" id="SSF56176">
    <property type="entry name" value="FAD-binding/transporter-associated domain-like"/>
    <property type="match status" value="1"/>
</dbReference>
<protein>
    <recommendedName>
        <fullName evidence="5">FAD-binding PCMH-type domain-containing protein</fullName>
    </recommendedName>
</protein>
<evidence type="ECO:0000256" key="2">
    <source>
        <dbReference type="ARBA" id="ARBA00022630"/>
    </source>
</evidence>
<dbReference type="GO" id="GO:0071949">
    <property type="term" value="F:FAD binding"/>
    <property type="evidence" value="ECO:0007669"/>
    <property type="project" value="InterPro"/>
</dbReference>
<dbReference type="GO" id="GO:0016491">
    <property type="term" value="F:oxidoreductase activity"/>
    <property type="evidence" value="ECO:0007669"/>
    <property type="project" value="UniProtKB-KW"/>
</dbReference>
<dbReference type="AlphaFoldDB" id="A0A9W9AFV6"/>
<gene>
    <name evidence="6" type="ORF">J3R30DRAFT_3403353</name>
</gene>
<evidence type="ECO:0000256" key="3">
    <source>
        <dbReference type="ARBA" id="ARBA00022827"/>
    </source>
</evidence>
<keyword evidence="7" id="KW-1185">Reference proteome</keyword>
<evidence type="ECO:0000313" key="6">
    <source>
        <dbReference type="EMBL" id="KAJ4481093.1"/>
    </source>
</evidence>
<organism evidence="6 7">
    <name type="scientific">Lentinula aciculospora</name>
    <dbReference type="NCBI Taxonomy" id="153920"/>
    <lineage>
        <taxon>Eukaryota</taxon>
        <taxon>Fungi</taxon>
        <taxon>Dikarya</taxon>
        <taxon>Basidiomycota</taxon>
        <taxon>Agaricomycotina</taxon>
        <taxon>Agaricomycetes</taxon>
        <taxon>Agaricomycetidae</taxon>
        <taxon>Agaricales</taxon>
        <taxon>Marasmiineae</taxon>
        <taxon>Omphalotaceae</taxon>
        <taxon>Lentinula</taxon>
    </lineage>
</organism>
<accession>A0A9W9AFV6</accession>
<dbReference type="InterPro" id="IPR016166">
    <property type="entry name" value="FAD-bd_PCMH"/>
</dbReference>
<dbReference type="EMBL" id="JAOTPV010000006">
    <property type="protein sequence ID" value="KAJ4481093.1"/>
    <property type="molecule type" value="Genomic_DNA"/>
</dbReference>
<dbReference type="PROSITE" id="PS51387">
    <property type="entry name" value="FAD_PCMH"/>
    <property type="match status" value="1"/>
</dbReference>
<sequence length="522" mass="56838">MVAFSDLFWLATSAYNWCCSPSTNPTQNSSVASSSAATIAAQTCQQLQQSLGTSIVQTPTSGPDYVLGANAAWSTFNTQVNYQPTCIVFANSAAHVQTAMREIYQNEADYAVQAGGHSGMTGWNTIQDGVLISFKNMKEASYDRNHDTITMEPGVRWGEVIAAMEPLGVAPVGGRISDVGTGLLLGGGLSFLSAAEGYASDNYVTLDVVLVDGTLVTATVDNEYQDLFKALKGGANRFGIVTRYEVKAVHTGTDEEKRWWGGLFVYPNSSSEALLSAIAHFTHDTNDTNAVMVTVIMTPWPSMEPSISVLLVYNGTEAPFKKVFAEFLSIPYTSSSPSPLSFLELSNAVHFPSGMGTLFSSNSLTGIPADPDVSVGDYLELYRQYNNFSLTFASSPDIGFTLLDFSPVLQSQIRAGYEKGGNPINPSLGTAGYSSILFQVTYREGVIKIVEDVEDGRRLWMKNAPSTPGLPLFLNEADAEQQVFATYGEYEFLKQVYAKYDPTSLFDNLYRWKVVQTRNSYM</sequence>
<dbReference type="OrthoDB" id="2151789at2759"/>
<comment type="caution">
    <text evidence="6">The sequence shown here is derived from an EMBL/GenBank/DDBJ whole genome shotgun (WGS) entry which is preliminary data.</text>
</comment>
<comment type="similarity">
    <text evidence="1">Belongs to the oxygen-dependent FAD-linked oxidoreductase family.</text>
</comment>
<dbReference type="InterPro" id="IPR036318">
    <property type="entry name" value="FAD-bd_PCMH-like_sf"/>
</dbReference>
<dbReference type="Proteomes" id="UP001150266">
    <property type="component" value="Unassembled WGS sequence"/>
</dbReference>
<evidence type="ECO:0000313" key="7">
    <source>
        <dbReference type="Proteomes" id="UP001150266"/>
    </source>
</evidence>
<dbReference type="PANTHER" id="PTHR42973:SF13">
    <property type="entry name" value="FAD-BINDING PCMH-TYPE DOMAIN-CONTAINING PROTEIN"/>
    <property type="match status" value="1"/>
</dbReference>
<dbReference type="PANTHER" id="PTHR42973">
    <property type="entry name" value="BINDING OXIDOREDUCTASE, PUTATIVE (AFU_ORTHOLOGUE AFUA_1G17690)-RELATED"/>
    <property type="match status" value="1"/>
</dbReference>
<evidence type="ECO:0000259" key="5">
    <source>
        <dbReference type="PROSITE" id="PS51387"/>
    </source>
</evidence>
<dbReference type="Gene3D" id="3.30.465.10">
    <property type="match status" value="1"/>
</dbReference>
<evidence type="ECO:0000256" key="1">
    <source>
        <dbReference type="ARBA" id="ARBA00005466"/>
    </source>
</evidence>
<keyword evidence="4" id="KW-0560">Oxidoreductase</keyword>